<dbReference type="PANTHER" id="PTHR42760">
    <property type="entry name" value="SHORT-CHAIN DEHYDROGENASES/REDUCTASES FAMILY MEMBER"/>
    <property type="match status" value="1"/>
</dbReference>
<feature type="domain" description="Ketoreductase" evidence="3">
    <location>
        <begin position="7"/>
        <end position="188"/>
    </location>
</feature>
<dbReference type="AlphaFoldDB" id="A0A9D2EEB0"/>
<protein>
    <submittedName>
        <fullName evidence="4">SDR family oxidoreductase</fullName>
    </submittedName>
</protein>
<evidence type="ECO:0000256" key="2">
    <source>
        <dbReference type="ARBA" id="ARBA00023002"/>
    </source>
</evidence>
<comment type="similarity">
    <text evidence="1">Belongs to the short-chain dehydrogenases/reductases (SDR) family.</text>
</comment>
<dbReference type="EMBL" id="DXBY01000139">
    <property type="protein sequence ID" value="HIZ35760.1"/>
    <property type="molecule type" value="Genomic_DNA"/>
</dbReference>
<dbReference type="PRINTS" id="PR00080">
    <property type="entry name" value="SDRFAMILY"/>
</dbReference>
<dbReference type="FunFam" id="3.40.50.720:FF:000084">
    <property type="entry name" value="Short-chain dehydrogenase reductase"/>
    <property type="match status" value="1"/>
</dbReference>
<proteinExistence type="inferred from homology"/>
<name>A0A9D2EEB0_9MICO</name>
<dbReference type="Pfam" id="PF13561">
    <property type="entry name" value="adh_short_C2"/>
    <property type="match status" value="1"/>
</dbReference>
<comment type="caution">
    <text evidence="4">The sequence shown here is derived from an EMBL/GenBank/DDBJ whole genome shotgun (WGS) entry which is preliminary data.</text>
</comment>
<sequence>MSARAERVVVITGATGGIGAATARAVHAAGAIPVLVHYRDAERAEALATELGDAVFTADVDVRESDQVAVTVEAVTDRYGRIDVLVNNAGLMDEIAFTEMTEADWERTIGTDLTGVFQVTRHVLPVMLEAGSGVVVSVASQLALKGAAGYTAYCAAKAGVIGLTRALAREVGPAIRVCAIAPGPVRTPMTAPYLTEEWVAERAGSLVSGRLAEPAEIAAAIWYLAGDGAALMHGQTLHANGGGVLA</sequence>
<reference evidence="4" key="2">
    <citation type="submission" date="2021-04" db="EMBL/GenBank/DDBJ databases">
        <authorList>
            <person name="Gilroy R."/>
        </authorList>
    </citation>
    <scope>NUCLEOTIDE SEQUENCE</scope>
    <source>
        <strain evidence="4">ChiGjej4B4-7305</strain>
    </source>
</reference>
<gene>
    <name evidence="4" type="ORF">H9815_08270</name>
</gene>
<dbReference type="GO" id="GO:0030497">
    <property type="term" value="P:fatty acid elongation"/>
    <property type="evidence" value="ECO:0007669"/>
    <property type="project" value="TreeGrafter"/>
</dbReference>
<dbReference type="InterPro" id="IPR057326">
    <property type="entry name" value="KR_dom"/>
</dbReference>
<dbReference type="PRINTS" id="PR00081">
    <property type="entry name" value="GDHRDH"/>
</dbReference>
<evidence type="ECO:0000313" key="4">
    <source>
        <dbReference type="EMBL" id="HIZ35760.1"/>
    </source>
</evidence>
<dbReference type="SMART" id="SM00822">
    <property type="entry name" value="PKS_KR"/>
    <property type="match status" value="1"/>
</dbReference>
<accession>A0A9D2EEB0</accession>
<evidence type="ECO:0000313" key="5">
    <source>
        <dbReference type="Proteomes" id="UP000824037"/>
    </source>
</evidence>
<evidence type="ECO:0000259" key="3">
    <source>
        <dbReference type="SMART" id="SM00822"/>
    </source>
</evidence>
<keyword evidence="2" id="KW-0560">Oxidoreductase</keyword>
<reference evidence="4" key="1">
    <citation type="journal article" date="2021" name="PeerJ">
        <title>Extensive microbial diversity within the chicken gut microbiome revealed by metagenomics and culture.</title>
        <authorList>
            <person name="Gilroy R."/>
            <person name="Ravi A."/>
            <person name="Getino M."/>
            <person name="Pursley I."/>
            <person name="Horton D.L."/>
            <person name="Alikhan N.F."/>
            <person name="Baker D."/>
            <person name="Gharbi K."/>
            <person name="Hall N."/>
            <person name="Watson M."/>
            <person name="Adriaenssens E.M."/>
            <person name="Foster-Nyarko E."/>
            <person name="Jarju S."/>
            <person name="Secka A."/>
            <person name="Antonio M."/>
            <person name="Oren A."/>
            <person name="Chaudhuri R.R."/>
            <person name="La Ragione R."/>
            <person name="Hildebrand F."/>
            <person name="Pallen M.J."/>
        </authorList>
    </citation>
    <scope>NUCLEOTIDE SEQUENCE</scope>
    <source>
        <strain evidence="4">ChiGjej4B4-7305</strain>
    </source>
</reference>
<dbReference type="GO" id="GO:0016616">
    <property type="term" value="F:oxidoreductase activity, acting on the CH-OH group of donors, NAD or NADP as acceptor"/>
    <property type="evidence" value="ECO:0007669"/>
    <property type="project" value="TreeGrafter"/>
</dbReference>
<dbReference type="CDD" id="cd05233">
    <property type="entry name" value="SDR_c"/>
    <property type="match status" value="1"/>
</dbReference>
<dbReference type="Proteomes" id="UP000824037">
    <property type="component" value="Unassembled WGS sequence"/>
</dbReference>
<dbReference type="InterPro" id="IPR002347">
    <property type="entry name" value="SDR_fam"/>
</dbReference>
<organism evidence="4 5">
    <name type="scientific">Candidatus Ruania gallistercoris</name>
    <dbReference type="NCBI Taxonomy" id="2838746"/>
    <lineage>
        <taxon>Bacteria</taxon>
        <taxon>Bacillati</taxon>
        <taxon>Actinomycetota</taxon>
        <taxon>Actinomycetes</taxon>
        <taxon>Micrococcales</taxon>
        <taxon>Ruaniaceae</taxon>
        <taxon>Ruania</taxon>
    </lineage>
</organism>
<dbReference type="InterPro" id="IPR036291">
    <property type="entry name" value="NAD(P)-bd_dom_sf"/>
</dbReference>
<dbReference type="PROSITE" id="PS00061">
    <property type="entry name" value="ADH_SHORT"/>
    <property type="match status" value="1"/>
</dbReference>
<dbReference type="PANTHER" id="PTHR42760:SF40">
    <property type="entry name" value="3-OXOACYL-[ACYL-CARRIER-PROTEIN] REDUCTASE, CHLOROPLASTIC"/>
    <property type="match status" value="1"/>
</dbReference>
<evidence type="ECO:0000256" key="1">
    <source>
        <dbReference type="ARBA" id="ARBA00006484"/>
    </source>
</evidence>
<dbReference type="Gene3D" id="3.40.50.720">
    <property type="entry name" value="NAD(P)-binding Rossmann-like Domain"/>
    <property type="match status" value="1"/>
</dbReference>
<dbReference type="SUPFAM" id="SSF51735">
    <property type="entry name" value="NAD(P)-binding Rossmann-fold domains"/>
    <property type="match status" value="1"/>
</dbReference>
<dbReference type="InterPro" id="IPR020904">
    <property type="entry name" value="Sc_DH/Rdtase_CS"/>
</dbReference>